<evidence type="ECO:0000259" key="5">
    <source>
        <dbReference type="PROSITE" id="PS50893"/>
    </source>
</evidence>
<dbReference type="SMART" id="SM00382">
    <property type="entry name" value="AAA"/>
    <property type="match status" value="1"/>
</dbReference>
<dbReference type="GO" id="GO:0005524">
    <property type="term" value="F:ATP binding"/>
    <property type="evidence" value="ECO:0007669"/>
    <property type="project" value="UniProtKB-KW"/>
</dbReference>
<keyword evidence="1" id="KW-0813">Transport</keyword>
<dbReference type="SUPFAM" id="SSF52540">
    <property type="entry name" value="P-loop containing nucleoside triphosphate hydrolases"/>
    <property type="match status" value="1"/>
</dbReference>
<evidence type="ECO:0000256" key="1">
    <source>
        <dbReference type="ARBA" id="ARBA00022448"/>
    </source>
</evidence>
<dbReference type="Proteomes" id="UP001265700">
    <property type="component" value="Unassembled WGS sequence"/>
</dbReference>
<dbReference type="PROSITE" id="PS50893">
    <property type="entry name" value="ABC_TRANSPORTER_2"/>
    <property type="match status" value="1"/>
</dbReference>
<comment type="caution">
    <text evidence="6">The sequence shown here is derived from an EMBL/GenBank/DDBJ whole genome shotgun (WGS) entry which is preliminary data.</text>
</comment>
<dbReference type="PANTHER" id="PTHR42781:SF4">
    <property type="entry name" value="SPERMIDINE_PUTRESCINE IMPORT ATP-BINDING PROTEIN POTA"/>
    <property type="match status" value="1"/>
</dbReference>
<evidence type="ECO:0000313" key="7">
    <source>
        <dbReference type="Proteomes" id="UP001265700"/>
    </source>
</evidence>
<keyword evidence="3" id="KW-0547">Nucleotide-binding</keyword>
<gene>
    <name evidence="6" type="ORF">J2W49_001767</name>
</gene>
<dbReference type="PROSITE" id="PS00211">
    <property type="entry name" value="ABC_TRANSPORTER_1"/>
    <property type="match status" value="1"/>
</dbReference>
<dbReference type="InterPro" id="IPR003439">
    <property type="entry name" value="ABC_transporter-like_ATP-bd"/>
</dbReference>
<dbReference type="PANTHER" id="PTHR42781">
    <property type="entry name" value="SPERMIDINE/PUTRESCINE IMPORT ATP-BINDING PROTEIN POTA"/>
    <property type="match status" value="1"/>
</dbReference>
<sequence>MAFLKVSNVWMAYGEQVVLERINLEVQEGQFCTMVGASGCGKSTFLRLLLGQENPTKGRITLDGQPLAAEPDASRGIVFQKYSVLPHLTVLDNVALALELPRSPVLGRLFGKAKEAAREEARAMLDKVGLAPALHKYPHQLSGGMQQRLAIAQALMGKPRILLLDEPFGALDPGIRKDMHQLLQDLWSQNRLTVFMVTHDLSEGFHLGTRLLVFDKVRIDPQAPQAYGAAITYDIPLNQDRAAANGLLDAVRNQYTLPATSQATMT</sequence>
<evidence type="ECO:0000313" key="6">
    <source>
        <dbReference type="EMBL" id="MDR7149812.1"/>
    </source>
</evidence>
<dbReference type="CDD" id="cd03293">
    <property type="entry name" value="ABC_NrtD_SsuB_transporters"/>
    <property type="match status" value="1"/>
</dbReference>
<dbReference type="Gene3D" id="3.40.50.300">
    <property type="entry name" value="P-loop containing nucleotide triphosphate hydrolases"/>
    <property type="match status" value="1"/>
</dbReference>
<dbReference type="Pfam" id="PF00005">
    <property type="entry name" value="ABC_tran"/>
    <property type="match status" value="1"/>
</dbReference>
<evidence type="ECO:0000256" key="3">
    <source>
        <dbReference type="ARBA" id="ARBA00022741"/>
    </source>
</evidence>
<dbReference type="InterPro" id="IPR027417">
    <property type="entry name" value="P-loop_NTPase"/>
</dbReference>
<keyword evidence="7" id="KW-1185">Reference proteome</keyword>
<feature type="domain" description="ABC transporter" evidence="5">
    <location>
        <begin position="4"/>
        <end position="241"/>
    </location>
</feature>
<dbReference type="InterPro" id="IPR017871">
    <property type="entry name" value="ABC_transporter-like_CS"/>
</dbReference>
<dbReference type="RefSeq" id="WP_310314471.1">
    <property type="nucleotide sequence ID" value="NZ_JAVDWU010000003.1"/>
</dbReference>
<organism evidence="6 7">
    <name type="scientific">Hydrogenophaga palleronii</name>
    <dbReference type="NCBI Taxonomy" id="65655"/>
    <lineage>
        <taxon>Bacteria</taxon>
        <taxon>Pseudomonadati</taxon>
        <taxon>Pseudomonadota</taxon>
        <taxon>Betaproteobacteria</taxon>
        <taxon>Burkholderiales</taxon>
        <taxon>Comamonadaceae</taxon>
        <taxon>Hydrogenophaga</taxon>
    </lineage>
</organism>
<dbReference type="EMBL" id="JAVDWU010000003">
    <property type="protein sequence ID" value="MDR7149812.1"/>
    <property type="molecule type" value="Genomic_DNA"/>
</dbReference>
<keyword evidence="2" id="KW-1003">Cell membrane</keyword>
<evidence type="ECO:0000256" key="2">
    <source>
        <dbReference type="ARBA" id="ARBA00022475"/>
    </source>
</evidence>
<name>A0ABU1WL93_9BURK</name>
<dbReference type="InterPro" id="IPR003593">
    <property type="entry name" value="AAA+_ATPase"/>
</dbReference>
<proteinExistence type="predicted"/>
<protein>
    <submittedName>
        <fullName evidence="6">NitT/TauT family transport system ATP-binding protein</fullName>
    </submittedName>
</protein>
<reference evidence="6 7" key="1">
    <citation type="submission" date="2023-07" db="EMBL/GenBank/DDBJ databases">
        <title>Sorghum-associated microbial communities from plants grown in Nebraska, USA.</title>
        <authorList>
            <person name="Schachtman D."/>
        </authorList>
    </citation>
    <scope>NUCLEOTIDE SEQUENCE [LARGE SCALE GENOMIC DNA]</scope>
    <source>
        <strain evidence="6 7">4249</strain>
    </source>
</reference>
<accession>A0ABU1WL93</accession>
<dbReference type="InterPro" id="IPR050093">
    <property type="entry name" value="ABC_SmlMolc_Importer"/>
</dbReference>
<keyword evidence="4 6" id="KW-0067">ATP-binding</keyword>
<keyword evidence="2" id="KW-0472">Membrane</keyword>
<evidence type="ECO:0000256" key="4">
    <source>
        <dbReference type="ARBA" id="ARBA00022840"/>
    </source>
</evidence>